<sequence>MAIKNNSLHTEISFGQLDVKGAKEIRLVKIEFSDGTDLTRLGAIKMWLIISVIYVGIYDISGNSPPGPTGLPFVGYYFYLSSKPYVDLQNLAKIYGPIFSSNTFESQSTSRNLKFLKVPPNK</sequence>
<dbReference type="GO" id="GO:0020037">
    <property type="term" value="F:heme binding"/>
    <property type="evidence" value="ECO:0007669"/>
    <property type="project" value="InterPro"/>
</dbReference>
<keyword evidence="3" id="KW-1185">Reference proteome</keyword>
<keyword evidence="1" id="KW-0503">Monooxygenase</keyword>
<reference evidence="2 3" key="1">
    <citation type="submission" date="2024-04" db="EMBL/GenBank/DDBJ databases">
        <authorList>
            <person name="Rising A."/>
            <person name="Reimegard J."/>
            <person name="Sonavane S."/>
            <person name="Akerstrom W."/>
            <person name="Nylinder S."/>
            <person name="Hedman E."/>
            <person name="Kallberg Y."/>
        </authorList>
    </citation>
    <scope>NUCLEOTIDE SEQUENCE [LARGE SCALE GENOMIC DNA]</scope>
</reference>
<dbReference type="SUPFAM" id="SSF48264">
    <property type="entry name" value="Cytochrome P450"/>
    <property type="match status" value="1"/>
</dbReference>
<name>A0AAV1YU73_9ARAC</name>
<dbReference type="EMBL" id="CAXIEN010000005">
    <property type="protein sequence ID" value="CAL1262531.1"/>
    <property type="molecule type" value="Genomic_DNA"/>
</dbReference>
<dbReference type="Gene3D" id="1.10.630.10">
    <property type="entry name" value="Cytochrome P450"/>
    <property type="match status" value="1"/>
</dbReference>
<proteinExistence type="predicted"/>
<keyword evidence="1" id="KW-0560">Oxidoreductase</keyword>
<protein>
    <submittedName>
        <fullName evidence="2">Uncharacterized protein</fullName>
    </submittedName>
</protein>
<evidence type="ECO:0000313" key="2">
    <source>
        <dbReference type="EMBL" id="CAL1262531.1"/>
    </source>
</evidence>
<evidence type="ECO:0000256" key="1">
    <source>
        <dbReference type="ARBA" id="ARBA00023033"/>
    </source>
</evidence>
<dbReference type="GO" id="GO:0016705">
    <property type="term" value="F:oxidoreductase activity, acting on paired donors, with incorporation or reduction of molecular oxygen"/>
    <property type="evidence" value="ECO:0007669"/>
    <property type="project" value="InterPro"/>
</dbReference>
<dbReference type="AlphaFoldDB" id="A0AAV1YU73"/>
<gene>
    <name evidence="2" type="ORF">LARSCL_LOCUS1035</name>
</gene>
<dbReference type="InterPro" id="IPR036396">
    <property type="entry name" value="Cyt_P450_sf"/>
</dbReference>
<comment type="caution">
    <text evidence="2">The sequence shown here is derived from an EMBL/GenBank/DDBJ whole genome shotgun (WGS) entry which is preliminary data.</text>
</comment>
<organism evidence="2 3">
    <name type="scientific">Larinioides sclopetarius</name>
    <dbReference type="NCBI Taxonomy" id="280406"/>
    <lineage>
        <taxon>Eukaryota</taxon>
        <taxon>Metazoa</taxon>
        <taxon>Ecdysozoa</taxon>
        <taxon>Arthropoda</taxon>
        <taxon>Chelicerata</taxon>
        <taxon>Arachnida</taxon>
        <taxon>Araneae</taxon>
        <taxon>Araneomorphae</taxon>
        <taxon>Entelegynae</taxon>
        <taxon>Araneoidea</taxon>
        <taxon>Araneidae</taxon>
        <taxon>Larinioides</taxon>
    </lineage>
</organism>
<dbReference type="GO" id="GO:0004497">
    <property type="term" value="F:monooxygenase activity"/>
    <property type="evidence" value="ECO:0007669"/>
    <property type="project" value="UniProtKB-KW"/>
</dbReference>
<accession>A0AAV1YU73</accession>
<dbReference type="GO" id="GO:0005506">
    <property type="term" value="F:iron ion binding"/>
    <property type="evidence" value="ECO:0007669"/>
    <property type="project" value="InterPro"/>
</dbReference>
<dbReference type="Proteomes" id="UP001497382">
    <property type="component" value="Unassembled WGS sequence"/>
</dbReference>
<evidence type="ECO:0000313" key="3">
    <source>
        <dbReference type="Proteomes" id="UP001497382"/>
    </source>
</evidence>